<protein>
    <submittedName>
        <fullName evidence="1">Uncharacterized protein</fullName>
    </submittedName>
</protein>
<keyword evidence="2" id="KW-1185">Reference proteome</keyword>
<dbReference type="Proteomes" id="UP000299102">
    <property type="component" value="Unassembled WGS sequence"/>
</dbReference>
<dbReference type="AlphaFoldDB" id="A0A4C1UXH4"/>
<organism evidence="1 2">
    <name type="scientific">Eumeta variegata</name>
    <name type="common">Bagworm moth</name>
    <name type="synonym">Eumeta japonica</name>
    <dbReference type="NCBI Taxonomy" id="151549"/>
    <lineage>
        <taxon>Eukaryota</taxon>
        <taxon>Metazoa</taxon>
        <taxon>Ecdysozoa</taxon>
        <taxon>Arthropoda</taxon>
        <taxon>Hexapoda</taxon>
        <taxon>Insecta</taxon>
        <taxon>Pterygota</taxon>
        <taxon>Neoptera</taxon>
        <taxon>Endopterygota</taxon>
        <taxon>Lepidoptera</taxon>
        <taxon>Glossata</taxon>
        <taxon>Ditrysia</taxon>
        <taxon>Tineoidea</taxon>
        <taxon>Psychidae</taxon>
        <taxon>Oiketicinae</taxon>
        <taxon>Eumeta</taxon>
    </lineage>
</organism>
<name>A0A4C1UXH4_EUMVA</name>
<gene>
    <name evidence="1" type="ORF">EVAR_20917_1</name>
</gene>
<comment type="caution">
    <text evidence="1">The sequence shown here is derived from an EMBL/GenBank/DDBJ whole genome shotgun (WGS) entry which is preliminary data.</text>
</comment>
<dbReference type="EMBL" id="BGZK01000233">
    <property type="protein sequence ID" value="GBP30464.1"/>
    <property type="molecule type" value="Genomic_DNA"/>
</dbReference>
<dbReference type="OrthoDB" id="75807at2759"/>
<reference evidence="1 2" key="1">
    <citation type="journal article" date="2019" name="Commun. Biol.">
        <title>The bagworm genome reveals a unique fibroin gene that provides high tensile strength.</title>
        <authorList>
            <person name="Kono N."/>
            <person name="Nakamura H."/>
            <person name="Ohtoshi R."/>
            <person name="Tomita M."/>
            <person name="Numata K."/>
            <person name="Arakawa K."/>
        </authorList>
    </citation>
    <scope>NUCLEOTIDE SEQUENCE [LARGE SCALE GENOMIC DNA]</scope>
</reference>
<sequence length="320" mass="34611">MKKNCEKGTIIACHSGDVMVLAGCKILSMISTFHDNSTYTGTSAGEEWGALRLKLKGRCAAEGGTIFWVRVPVVTIFRPLSHSKHNPHSLGSKAGSTLVSSGIQPVFSPDSGSTLSHGSDFVSGSTDPLLIFEVRKGEKHRRGGPGLSHHSLLLRITVLRQVRNGALLHGARAVRRIASRTIFVDCYTSHDGTLIGSYNYTTFHGVTFGAPTAHRCDQEVRTRVEVSCDSLRQGDPNGSPVRESYAQRINKPIGRVQYNCRQPLADSVNHNQTSGVFGPCKLDTPRAYGCVGDSSGILSPSAHKEKTKKTLWDCRGKAIA</sequence>
<proteinExistence type="predicted"/>
<accession>A0A4C1UXH4</accession>
<evidence type="ECO:0000313" key="1">
    <source>
        <dbReference type="EMBL" id="GBP30464.1"/>
    </source>
</evidence>
<evidence type="ECO:0000313" key="2">
    <source>
        <dbReference type="Proteomes" id="UP000299102"/>
    </source>
</evidence>